<feature type="compositionally biased region" description="Low complexity" evidence="1">
    <location>
        <begin position="48"/>
        <end position="60"/>
    </location>
</feature>
<feature type="compositionally biased region" description="Polar residues" evidence="1">
    <location>
        <begin position="247"/>
        <end position="263"/>
    </location>
</feature>
<sequence length="456" mass="49651">MLSKDRFTARHGVGNGNVSENGPEHQIPGRRFSQSTAPAPTPSDSTGAAPTPFAFNNAPPVTYAAVDNSLVQDRQPPAPVDDRRPAAAAATESQQGKVNKEPPPPSRRSYAAAHVGPQPLPIHPAPILTPRQHGDLNPDLPYSVGVKVLDEHGHLHPASRPSGVGPPAGRLTDRHASMHDPERDPSKDFGRFSSFGRHPAERVRGNSSISIGDRISMGKRASAAAAAAADGYSMAEHPEERGVPGSVTPSSRRSFDYANNSQRMGGRSPEQIPACLLDSGAVLRQPAHWRHGQPPEFKAATRKYDKERLCFFAPGSTAEMVTNLIKNFEREASHKVQAQEWVTVDLQAFRYCSNAGRLYTAEELGSVGTVHAMLGEPAFRSALLNMTANAGHVWEAGLVWELIELYSGPPTIAFKWRYWGDILGTYGRVQVEQFGLTVVRVDPHWRLTRMERECVG</sequence>
<evidence type="ECO:0000313" key="3">
    <source>
        <dbReference type="Proteomes" id="UP001465755"/>
    </source>
</evidence>
<dbReference type="Proteomes" id="UP001465755">
    <property type="component" value="Unassembled WGS sequence"/>
</dbReference>
<protein>
    <submittedName>
        <fullName evidence="2">Uncharacterized protein</fullName>
    </submittedName>
</protein>
<dbReference type="PANTHER" id="PTHR31723">
    <property type="entry name" value="PATHOGENESIS-RELATED FAMILY PROTEIN"/>
    <property type="match status" value="1"/>
</dbReference>
<proteinExistence type="predicted"/>
<dbReference type="PANTHER" id="PTHR31723:SF10">
    <property type="entry name" value="PATHOGEN-RELATED PROTEIN"/>
    <property type="match status" value="1"/>
</dbReference>
<dbReference type="AlphaFoldDB" id="A0AAW1NGM8"/>
<feature type="compositionally biased region" description="Polar residues" evidence="1">
    <location>
        <begin position="32"/>
        <end position="46"/>
    </location>
</feature>
<accession>A0AAW1NGM8</accession>
<keyword evidence="3" id="KW-1185">Reference proteome</keyword>
<reference evidence="2 3" key="1">
    <citation type="journal article" date="2024" name="Nat. Commun.">
        <title>Phylogenomics reveals the evolutionary origins of lichenization in chlorophyte algae.</title>
        <authorList>
            <person name="Puginier C."/>
            <person name="Libourel C."/>
            <person name="Otte J."/>
            <person name="Skaloud P."/>
            <person name="Haon M."/>
            <person name="Grisel S."/>
            <person name="Petersen M."/>
            <person name="Berrin J.G."/>
            <person name="Delaux P.M."/>
            <person name="Dal Grande F."/>
            <person name="Keller J."/>
        </authorList>
    </citation>
    <scope>NUCLEOTIDE SEQUENCE [LARGE SCALE GENOMIC DNA]</scope>
    <source>
        <strain evidence="2 3">SAG 2036</strain>
    </source>
</reference>
<organism evidence="2 3">
    <name type="scientific">Symbiochloris irregularis</name>
    <dbReference type="NCBI Taxonomy" id="706552"/>
    <lineage>
        <taxon>Eukaryota</taxon>
        <taxon>Viridiplantae</taxon>
        <taxon>Chlorophyta</taxon>
        <taxon>core chlorophytes</taxon>
        <taxon>Trebouxiophyceae</taxon>
        <taxon>Trebouxiales</taxon>
        <taxon>Trebouxiaceae</taxon>
        <taxon>Symbiochloris</taxon>
    </lineage>
</organism>
<comment type="caution">
    <text evidence="2">The sequence shown here is derived from an EMBL/GenBank/DDBJ whole genome shotgun (WGS) entry which is preliminary data.</text>
</comment>
<feature type="region of interest" description="Disordered" evidence="1">
    <location>
        <begin position="232"/>
        <end position="268"/>
    </location>
</feature>
<feature type="region of interest" description="Disordered" evidence="1">
    <location>
        <begin position="1"/>
        <end position="140"/>
    </location>
</feature>
<name>A0AAW1NGM8_9CHLO</name>
<dbReference type="EMBL" id="JALJOQ010000281">
    <property type="protein sequence ID" value="KAK9786079.1"/>
    <property type="molecule type" value="Genomic_DNA"/>
</dbReference>
<feature type="region of interest" description="Disordered" evidence="1">
    <location>
        <begin position="152"/>
        <end position="208"/>
    </location>
</feature>
<dbReference type="InterPro" id="IPR053218">
    <property type="entry name" value="Pathogen-related_defense"/>
</dbReference>
<evidence type="ECO:0000313" key="2">
    <source>
        <dbReference type="EMBL" id="KAK9786079.1"/>
    </source>
</evidence>
<evidence type="ECO:0000256" key="1">
    <source>
        <dbReference type="SAM" id="MobiDB-lite"/>
    </source>
</evidence>
<feature type="compositionally biased region" description="Basic and acidic residues" evidence="1">
    <location>
        <begin position="171"/>
        <end position="190"/>
    </location>
</feature>
<gene>
    <name evidence="2" type="ORF">WJX73_004653</name>
</gene>